<evidence type="ECO:0000313" key="9">
    <source>
        <dbReference type="Proteomes" id="UP000222310"/>
    </source>
</evidence>
<dbReference type="Pfam" id="PF00148">
    <property type="entry name" value="Oxidored_nitro"/>
    <property type="match status" value="1"/>
</dbReference>
<evidence type="ECO:0000256" key="5">
    <source>
        <dbReference type="ARBA" id="ARBA00023231"/>
    </source>
</evidence>
<proteinExistence type="inferred from homology"/>
<dbReference type="GO" id="GO:0065003">
    <property type="term" value="P:protein-containing complex assembly"/>
    <property type="evidence" value="ECO:0007669"/>
    <property type="project" value="InterPro"/>
</dbReference>
<evidence type="ECO:0000313" key="8">
    <source>
        <dbReference type="EMBL" id="PHJ98216.1"/>
    </source>
</evidence>
<feature type="compositionally biased region" description="Polar residues" evidence="6">
    <location>
        <begin position="10"/>
        <end position="19"/>
    </location>
</feature>
<accession>A0A9Q5Z7V1</accession>
<dbReference type="AlphaFoldDB" id="A0A9Q5Z7V1"/>
<dbReference type="EMBL" id="LAHD01000103">
    <property type="protein sequence ID" value="PHJ98216.1"/>
    <property type="molecule type" value="Genomic_DNA"/>
</dbReference>
<dbReference type="Gene3D" id="3.40.50.12380">
    <property type="entry name" value="Nitrogenase MoFe cofactor biosynthesis protein NifE, C-terminal"/>
    <property type="match status" value="1"/>
</dbReference>
<dbReference type="Proteomes" id="UP000222310">
    <property type="component" value="Unassembled WGS sequence"/>
</dbReference>
<gene>
    <name evidence="8" type="ORF">VF08_27325</name>
</gene>
<evidence type="ECO:0000256" key="6">
    <source>
        <dbReference type="SAM" id="MobiDB-lite"/>
    </source>
</evidence>
<comment type="pathway">
    <text evidence="2">Cofactor biosynthesis; Fe-Mo cofactor biosynthesis.</text>
</comment>
<organism evidence="8 9">
    <name type="scientific">Nostoc linckia z8</name>
    <dbReference type="NCBI Taxonomy" id="1628746"/>
    <lineage>
        <taxon>Bacteria</taxon>
        <taxon>Bacillati</taxon>
        <taxon>Cyanobacteriota</taxon>
        <taxon>Cyanophyceae</taxon>
        <taxon>Nostocales</taxon>
        <taxon>Nostocaceae</taxon>
        <taxon>Nostoc</taxon>
    </lineage>
</organism>
<dbReference type="SUPFAM" id="SSF53807">
    <property type="entry name" value="Helical backbone' metal receptor"/>
    <property type="match status" value="1"/>
</dbReference>
<dbReference type="NCBIfam" id="TIGR01283">
    <property type="entry name" value="nifE"/>
    <property type="match status" value="1"/>
</dbReference>
<evidence type="ECO:0000256" key="1">
    <source>
        <dbReference type="ARBA" id="ARBA00003171"/>
    </source>
</evidence>
<dbReference type="PANTHER" id="PTHR42956:SF1">
    <property type="entry name" value="NITROGENASE IRON-MOLYBDENUM COFACTOR BIOSYNTHESIS PROTEIN NIFE"/>
    <property type="match status" value="1"/>
</dbReference>
<name>A0A9Q5Z7V1_NOSLI</name>
<dbReference type="RefSeq" id="WP_099071342.1">
    <property type="nucleotide sequence ID" value="NZ_LAHD01000103.1"/>
</dbReference>
<dbReference type="InterPro" id="IPR000318">
    <property type="entry name" value="Nase_comp1_CS"/>
</dbReference>
<comment type="similarity">
    <text evidence="3">Belongs to the NifD/NifK/NifE/NifN family.</text>
</comment>
<dbReference type="GO" id="GO:0016163">
    <property type="term" value="F:nitrogenase activity"/>
    <property type="evidence" value="ECO:0007669"/>
    <property type="project" value="InterPro"/>
</dbReference>
<dbReference type="InterPro" id="IPR049939">
    <property type="entry name" value="NifE-like"/>
</dbReference>
<dbReference type="InterPro" id="IPR005973">
    <property type="entry name" value="NifE"/>
</dbReference>
<comment type="function">
    <text evidence="1">This protein may play a role in the biosynthesis of the prosthetic group of nitrogenase (FeMo cofactor).</text>
</comment>
<evidence type="ECO:0000256" key="4">
    <source>
        <dbReference type="ARBA" id="ARBA00013280"/>
    </source>
</evidence>
<feature type="domain" description="Nitrogenase/oxidoreductase component 1" evidence="7">
    <location>
        <begin position="42"/>
        <end position="437"/>
    </location>
</feature>
<feature type="region of interest" description="Disordered" evidence="6">
    <location>
        <begin position="1"/>
        <end position="38"/>
    </location>
</feature>
<protein>
    <recommendedName>
        <fullName evidence="4">Nitrogenase iron-molybdenum cofactor biosynthesis protein NifE</fullName>
    </recommendedName>
</protein>
<dbReference type="PANTHER" id="PTHR42956">
    <property type="entry name" value="NITROGENASE IRON-MOLYBDENUM COFACTOR BIOSYNTHESIS PROTEIN NIFE"/>
    <property type="match status" value="1"/>
</dbReference>
<dbReference type="GeneID" id="57098474"/>
<feature type="compositionally biased region" description="Polar residues" evidence="6">
    <location>
        <begin position="29"/>
        <end position="38"/>
    </location>
</feature>
<comment type="caution">
    <text evidence="8">The sequence shown here is derived from an EMBL/GenBank/DDBJ whole genome shotgun (WGS) entry which is preliminary data.</text>
</comment>
<dbReference type="Gene3D" id="3.40.50.1980">
    <property type="entry name" value="Nitrogenase molybdenum iron protein domain"/>
    <property type="match status" value="1"/>
</dbReference>
<reference evidence="8 9" key="1">
    <citation type="submission" date="2015-02" db="EMBL/GenBank/DDBJ databases">
        <title>Nostoc linckia genome annotation.</title>
        <authorList>
            <person name="Zhou Z."/>
        </authorList>
    </citation>
    <scope>NUCLEOTIDE SEQUENCE [LARGE SCALE GENOMIC DNA]</scope>
    <source>
        <strain evidence="9">z8</strain>
    </source>
</reference>
<evidence type="ECO:0000256" key="3">
    <source>
        <dbReference type="ARBA" id="ARBA00011002"/>
    </source>
</evidence>
<dbReference type="InterPro" id="IPR000510">
    <property type="entry name" value="Nase/OxRdtase_comp1"/>
</dbReference>
<evidence type="ECO:0000256" key="2">
    <source>
        <dbReference type="ARBA" id="ARBA00005155"/>
    </source>
</evidence>
<sequence length="454" mass="50413">MNPQPREINDSLSDSNGENQQQRQKKKSSTQLPQPGTAQGSCAFDSAMITLVPITDAAHVVHGPSGCAANIWGNSTSLSSGSMLYKIRFTTDIDESDIIFGGAKKLYKGILELQRRYKPSAIFVYSTCITALIGDDIEGICKDVTETTGIPTIPVHCPGFIGGQKGGNRVAGEALLEHVIGTAKPDVTTPFDINLIGEYNIAGAIWNFLPLLEKLGIRVLSKITADALYQEVCYAHHAKLNVVLSANALINIAKKMQKVYGIPYIEESIYGIEQINQCLRNIAANLGDIDLVERTEKLIAEEAIALEAKLNLYHSQLQGKRIVITIKNFKTWLIIFTAQKLGMEVIAICTQMNTEDELVKLKDLLGRDSIILESENSQKFLQIIKEHQADILIAETRYLETAIIAKIPFLDIHRQSDRAYTGYTGIWELARELYATFYNPVWEQVQQLAPWEES</sequence>
<dbReference type="PROSITE" id="PS00090">
    <property type="entry name" value="NITROGENASE_1_2"/>
    <property type="match status" value="1"/>
</dbReference>
<keyword evidence="5" id="KW-0535">Nitrogen fixation</keyword>
<evidence type="ECO:0000259" key="7">
    <source>
        <dbReference type="Pfam" id="PF00148"/>
    </source>
</evidence>